<comment type="caution">
    <text evidence="3">The sequence shown here is derived from an EMBL/GenBank/DDBJ whole genome shotgun (WGS) entry which is preliminary data.</text>
</comment>
<evidence type="ECO:0000256" key="2">
    <source>
        <dbReference type="SAM" id="SignalP"/>
    </source>
</evidence>
<dbReference type="PANTHER" id="PTHR34239">
    <property type="entry name" value="APPLE DOMAIN-CONTAINING PROTEIN"/>
    <property type="match status" value="1"/>
</dbReference>
<keyword evidence="2" id="KW-0732">Signal</keyword>
<evidence type="ECO:0000313" key="4">
    <source>
        <dbReference type="Proteomes" id="UP001249851"/>
    </source>
</evidence>
<feature type="signal peptide" evidence="2">
    <location>
        <begin position="1"/>
        <end position="20"/>
    </location>
</feature>
<evidence type="ECO:0000256" key="1">
    <source>
        <dbReference type="SAM" id="MobiDB-lite"/>
    </source>
</evidence>
<dbReference type="PANTHER" id="PTHR34239:SF2">
    <property type="entry name" value="TRANSPOSABLE ELEMENT P TRANSPOSASE_THAP9 CONSERVED DOMAIN-CONTAINING PROTEIN"/>
    <property type="match status" value="1"/>
</dbReference>
<protein>
    <submittedName>
        <fullName evidence="3">Uncharacterized protein</fullName>
    </submittedName>
</protein>
<evidence type="ECO:0000313" key="3">
    <source>
        <dbReference type="EMBL" id="KAK2550140.1"/>
    </source>
</evidence>
<dbReference type="AlphaFoldDB" id="A0AAD9PW35"/>
<dbReference type="EMBL" id="JARQWQ010000115">
    <property type="protein sequence ID" value="KAK2550140.1"/>
    <property type="molecule type" value="Genomic_DNA"/>
</dbReference>
<proteinExistence type="predicted"/>
<accession>A0AAD9PW35</accession>
<feature type="region of interest" description="Disordered" evidence="1">
    <location>
        <begin position="213"/>
        <end position="243"/>
    </location>
</feature>
<feature type="chain" id="PRO_5042047920" evidence="2">
    <location>
        <begin position="21"/>
        <end position="261"/>
    </location>
</feature>
<keyword evidence="4" id="KW-1185">Reference proteome</keyword>
<sequence length="261" mass="29274">MPWMPQLIRAVINAIALVGAANFELNKRCRDKIEPELDEDYKHLCSSSVYFTEFLFGNDADLPKQLKDLAEATKVSKKLNPKAEGHKSNGIQVFDTWFMDGVPPMQETDYKVIQFTDAESSIIDSEIVKLPYKVLGRNWWISSVDTSHKLISHGEPELHIQTDFSAHCWGVQRENREQEWKCLEKIQASGGEGDSGGALLDLPKLVSQIAETTSSSCIDDHSQGNPPDSSRVPETSPIEAKAESVGLSFMRRLYKNRGFSE</sequence>
<name>A0AAD9PW35_ACRCE</name>
<feature type="compositionally biased region" description="Polar residues" evidence="1">
    <location>
        <begin position="213"/>
        <end position="228"/>
    </location>
</feature>
<reference evidence="3" key="1">
    <citation type="journal article" date="2023" name="G3 (Bethesda)">
        <title>Whole genome assembly and annotation of the endangered Caribbean coral Acropora cervicornis.</title>
        <authorList>
            <person name="Selwyn J.D."/>
            <person name="Vollmer S.V."/>
        </authorList>
    </citation>
    <scope>NUCLEOTIDE SEQUENCE</scope>
    <source>
        <strain evidence="3">K2</strain>
    </source>
</reference>
<dbReference type="Proteomes" id="UP001249851">
    <property type="component" value="Unassembled WGS sequence"/>
</dbReference>
<gene>
    <name evidence="3" type="ORF">P5673_029337</name>
</gene>
<reference evidence="3" key="2">
    <citation type="journal article" date="2023" name="Science">
        <title>Genomic signatures of disease resistance in endangered staghorn corals.</title>
        <authorList>
            <person name="Vollmer S.V."/>
            <person name="Selwyn J.D."/>
            <person name="Despard B.A."/>
            <person name="Roesel C.L."/>
        </authorList>
    </citation>
    <scope>NUCLEOTIDE SEQUENCE</scope>
    <source>
        <strain evidence="3">K2</strain>
    </source>
</reference>
<organism evidence="3 4">
    <name type="scientific">Acropora cervicornis</name>
    <name type="common">Staghorn coral</name>
    <dbReference type="NCBI Taxonomy" id="6130"/>
    <lineage>
        <taxon>Eukaryota</taxon>
        <taxon>Metazoa</taxon>
        <taxon>Cnidaria</taxon>
        <taxon>Anthozoa</taxon>
        <taxon>Hexacorallia</taxon>
        <taxon>Scleractinia</taxon>
        <taxon>Astrocoeniina</taxon>
        <taxon>Acroporidae</taxon>
        <taxon>Acropora</taxon>
    </lineage>
</organism>